<dbReference type="AlphaFoldDB" id="A0A967AHQ3"/>
<keyword evidence="3" id="KW-0694">RNA-binding</keyword>
<dbReference type="EMBL" id="JAANAS010000094">
    <property type="protein sequence ID" value="NGZ90691.1"/>
    <property type="molecule type" value="Genomic_DNA"/>
</dbReference>
<evidence type="ECO:0000313" key="5">
    <source>
        <dbReference type="EMBL" id="NGZ90691.1"/>
    </source>
</evidence>
<feature type="domain" description="THUMP" evidence="4">
    <location>
        <begin position="46"/>
        <end position="157"/>
    </location>
</feature>
<dbReference type="Pfam" id="PF22020">
    <property type="entry name" value="RlmL_1st"/>
    <property type="match status" value="1"/>
</dbReference>
<accession>A0A967AHQ3</accession>
<evidence type="ECO:0000259" key="4">
    <source>
        <dbReference type="PROSITE" id="PS51165"/>
    </source>
</evidence>
<evidence type="ECO:0000256" key="2">
    <source>
        <dbReference type="ARBA" id="ARBA00022679"/>
    </source>
</evidence>
<dbReference type="Pfam" id="PF01170">
    <property type="entry name" value="UPF0020"/>
    <property type="match status" value="1"/>
</dbReference>
<dbReference type="PANTHER" id="PTHR47313:SF1">
    <property type="entry name" value="RIBOSOMAL RNA LARGE SUBUNIT METHYLTRANSFERASE K_L"/>
    <property type="match status" value="1"/>
</dbReference>
<dbReference type="PROSITE" id="PS01261">
    <property type="entry name" value="UPF0020"/>
    <property type="match status" value="1"/>
</dbReference>
<protein>
    <submittedName>
        <fullName evidence="5">Class I SAM-dependent RNA methyltransferase</fullName>
    </submittedName>
</protein>
<dbReference type="GO" id="GO:0008990">
    <property type="term" value="F:rRNA (guanine-N2-)-methyltransferase activity"/>
    <property type="evidence" value="ECO:0007669"/>
    <property type="project" value="TreeGrafter"/>
</dbReference>
<dbReference type="GO" id="GO:0070043">
    <property type="term" value="F:rRNA (guanine-N7-)-methyltransferase activity"/>
    <property type="evidence" value="ECO:0007669"/>
    <property type="project" value="TreeGrafter"/>
</dbReference>
<dbReference type="SMART" id="SM00981">
    <property type="entry name" value="THUMP"/>
    <property type="match status" value="1"/>
</dbReference>
<dbReference type="PROSITE" id="PS00092">
    <property type="entry name" value="N6_MTASE"/>
    <property type="match status" value="1"/>
</dbReference>
<proteinExistence type="predicted"/>
<comment type="caution">
    <text evidence="5">The sequence shown here is derived from an EMBL/GenBank/DDBJ whole genome shotgun (WGS) entry which is preliminary data.</text>
</comment>
<dbReference type="CDD" id="cd11715">
    <property type="entry name" value="THUMP_AdoMetMT"/>
    <property type="match status" value="1"/>
</dbReference>
<gene>
    <name evidence="5" type="ORF">G7034_10555</name>
</gene>
<dbReference type="InterPro" id="IPR000241">
    <property type="entry name" value="RlmKL-like_Mtase"/>
</dbReference>
<dbReference type="GO" id="GO:0003723">
    <property type="term" value="F:RNA binding"/>
    <property type="evidence" value="ECO:0007669"/>
    <property type="project" value="UniProtKB-UniRule"/>
</dbReference>
<keyword evidence="2" id="KW-0808">Transferase</keyword>
<dbReference type="InterPro" id="IPR002052">
    <property type="entry name" value="DNA_methylase_N6_adenine_CS"/>
</dbReference>
<keyword evidence="6" id="KW-1185">Reference proteome</keyword>
<dbReference type="Proteomes" id="UP000643701">
    <property type="component" value="Unassembled WGS sequence"/>
</dbReference>
<dbReference type="Gene3D" id="3.40.50.150">
    <property type="entry name" value="Vaccinia Virus protein VP39"/>
    <property type="match status" value="1"/>
</dbReference>
<dbReference type="InterPro" id="IPR004114">
    <property type="entry name" value="THUMP_dom"/>
</dbReference>
<name>A0A967AHQ3_9FLAO</name>
<evidence type="ECO:0000256" key="1">
    <source>
        <dbReference type="ARBA" id="ARBA00022603"/>
    </source>
</evidence>
<dbReference type="Gene3D" id="3.30.2130.30">
    <property type="match status" value="1"/>
</dbReference>
<evidence type="ECO:0000313" key="6">
    <source>
        <dbReference type="Proteomes" id="UP000643701"/>
    </source>
</evidence>
<keyword evidence="1 5" id="KW-0489">Methyltransferase</keyword>
<dbReference type="PROSITE" id="PS51165">
    <property type="entry name" value="THUMP"/>
    <property type="match status" value="1"/>
</dbReference>
<evidence type="ECO:0000256" key="3">
    <source>
        <dbReference type="PROSITE-ProRule" id="PRU00529"/>
    </source>
</evidence>
<dbReference type="Pfam" id="PF02926">
    <property type="entry name" value="THUMP"/>
    <property type="match status" value="1"/>
</dbReference>
<dbReference type="InterPro" id="IPR053943">
    <property type="entry name" value="RlmKL-like_Mtase_CS"/>
</dbReference>
<dbReference type="RefSeq" id="WP_166400924.1">
    <property type="nucleotide sequence ID" value="NZ_JAANAS010000094.1"/>
</dbReference>
<dbReference type="InterPro" id="IPR054170">
    <property type="entry name" value="RlmL_1st"/>
</dbReference>
<dbReference type="PANTHER" id="PTHR47313">
    <property type="entry name" value="RIBOSOMAL RNA LARGE SUBUNIT METHYLTRANSFERASE K/L"/>
    <property type="match status" value="1"/>
</dbReference>
<reference evidence="5" key="1">
    <citation type="submission" date="2020-03" db="EMBL/GenBank/DDBJ databases">
        <title>Psychroflexus Maritimus sp. nov., isolate from marine sediment.</title>
        <authorList>
            <person name="Zhong Y.-L."/>
        </authorList>
    </citation>
    <scope>NUCLEOTIDE SEQUENCE</scope>
    <source>
        <strain evidence="5">C1</strain>
    </source>
</reference>
<dbReference type="SUPFAM" id="SSF53335">
    <property type="entry name" value="S-adenosyl-L-methionine-dependent methyltransferases"/>
    <property type="match status" value="1"/>
</dbReference>
<dbReference type="InterPro" id="IPR029063">
    <property type="entry name" value="SAM-dependent_MTases_sf"/>
</dbReference>
<organism evidence="5 6">
    <name type="scientific">Psychroflexus maritimus</name>
    <dbReference type="NCBI Taxonomy" id="2714865"/>
    <lineage>
        <taxon>Bacteria</taxon>
        <taxon>Pseudomonadati</taxon>
        <taxon>Bacteroidota</taxon>
        <taxon>Flavobacteriia</taxon>
        <taxon>Flavobacteriales</taxon>
        <taxon>Flavobacteriaceae</taxon>
        <taxon>Psychroflexus</taxon>
    </lineage>
</organism>
<sequence length="386" mass="44161">MGNNYNMLAKTFYGLEEVLENELLKLGARDIKKGVRNVSFVGDLGFLYKANLNLRTALSILLPVKKFTVNNEADLYHSVYNFPWEDWIGEDETFAIQSTVNSQVFNNSQFVLFRVKDAIADRLRKLKGKRPDIDTKDPDLKINVHLFKDECTLSLDSSGQPLFKRAYRSATNIAPINEVLAAGILKLAGWNGQSDFLDPMCGSGTFLIEAAMMACNIPPNLNRKEFGFSKWKNYDEELFQLIYQSSLKKISDFNFKIKGFDKAPSAVMKSIDNIKNADLSEFIQVEIKDFFKSEKENRGPLFMAFNPPYGERLELDADAFYEKLGDILKNNYPQSEAWMITAFGENIKHIGLKPSKRIKLFNGKIESRLLKYEIFRGSFNDYKAKK</sequence>